<evidence type="ECO:0008006" key="5">
    <source>
        <dbReference type="Google" id="ProtNLM"/>
    </source>
</evidence>
<keyword evidence="2" id="KW-0677">Repeat</keyword>
<dbReference type="OrthoDB" id="1014243at2"/>
<keyword evidence="4" id="KW-1185">Reference proteome</keyword>
<dbReference type="STRING" id="879243.Poras_1645"/>
<dbReference type="EMBL" id="CP002689">
    <property type="protein sequence ID" value="AEE13576.1"/>
    <property type="molecule type" value="Genomic_DNA"/>
</dbReference>
<proteinExistence type="predicted"/>
<reference evidence="4" key="1">
    <citation type="submission" date="2011-04" db="EMBL/GenBank/DDBJ databases">
        <title>The complete genome of Porphyromonas asaccharolytica DSM 20707.</title>
        <authorList>
            <person name="Lucas S."/>
            <person name="Han J."/>
            <person name="Lapidus A."/>
            <person name="Bruce D."/>
            <person name="Goodwin L."/>
            <person name="Pitluck S."/>
            <person name="Peters L."/>
            <person name="Kyrpides N."/>
            <person name="Mavromatis K."/>
            <person name="Ivanova N."/>
            <person name="Ovchinnikova G."/>
            <person name="Pagani I."/>
            <person name="Lu M."/>
            <person name="Detter J.C."/>
            <person name="Tapia R."/>
            <person name="Han C."/>
            <person name="Land M."/>
            <person name="Hauser L."/>
            <person name="Markowitz V."/>
            <person name="Cheng J.-F."/>
            <person name="Hugenholtz P."/>
            <person name="Woyke T."/>
            <person name="Wu D."/>
            <person name="Gronow S."/>
            <person name="Wellnitz S."/>
            <person name="Brambilla E."/>
            <person name="Klenk H.-P."/>
            <person name="Eisen J.A."/>
        </authorList>
    </citation>
    <scope>NUCLEOTIDE SEQUENCE [LARGE SCALE GENOMIC DNA]</scope>
    <source>
        <strain evidence="4">ATCC 25260 / DSM 20707 / VPI 4198</strain>
    </source>
</reference>
<dbReference type="InterPro" id="IPR052574">
    <property type="entry name" value="CDIRP"/>
</dbReference>
<dbReference type="PANTHER" id="PTHR47566">
    <property type="match status" value="1"/>
</dbReference>
<dbReference type="Proteomes" id="UP000006545">
    <property type="component" value="Chromosome"/>
</dbReference>
<dbReference type="AlphaFoldDB" id="F4KP47"/>
<organism evidence="3 4">
    <name type="scientific">Porphyromonas asaccharolytica (strain ATCC 25260 / DSM 20707 / BCRC 10618 / CCUG 7834 / JCM 6326 / LMG 13178 / VPI 4198 / B440)</name>
    <name type="common">Bacteroides asaccharolyticus</name>
    <dbReference type="NCBI Taxonomy" id="879243"/>
    <lineage>
        <taxon>Bacteria</taxon>
        <taxon>Pseudomonadati</taxon>
        <taxon>Bacteroidota</taxon>
        <taxon>Bacteroidia</taxon>
        <taxon>Bacteroidales</taxon>
        <taxon>Porphyromonadaceae</taxon>
        <taxon>Porphyromonas</taxon>
    </lineage>
</organism>
<dbReference type="RefSeq" id="WP_013760895.1">
    <property type="nucleotide sequence ID" value="NC_015501.1"/>
</dbReference>
<evidence type="ECO:0000256" key="2">
    <source>
        <dbReference type="ARBA" id="ARBA00022737"/>
    </source>
</evidence>
<sequence length="956" mass="105443">MRKELLAIVYALLGICIPQALLASEGEEVTLSFERNIGTEVSIEIECDTDPAVEGAYFLRIEQQDGVKNYIYQLKDYTIKLSGGNIRAIDCSHSDLAQIDVTRLPYLRELRIEGNNVEALDLSASKELEILDVGDNRLYDLNLAGLNKLKTLLVNGNGLAQLNIADCPALTLIACYSNEINSDNMKLLVESLPLISDSKPARMIVIDTESALEGNSCSMSHVAIAKEKNWEMYDYKGSPQKMEPYYGNDYVPVVSSNYITLKTNLIAGDQVKLMWTTKETNTHVELEGATIVRTDNYGNGPVYVCELSGSEVKVKGDLTMLDCSDNLISSLDLSHCTILEEVYCHKNGYLKSLDVSMLPALKHIVTTDCSLEKLDLTHAPLLETAYLANMPLTEIDLSNNPLLRVLSLNWTQLQQIDLSHNAKIEDLRLNGTNIQTIDLSALPLLKMLYISEAKLTSLDVSHNPLLRRVRVGKNALTEVKLGTHQQLQELDVRSNKLSAAAFQEIVSALSPNSNSTDRRLIAVDKSDPQEANVCTVTCVSNAKAKGWTVYDFNGSKDEMKPFEGDPEEVKPYALFKTELPKGEKLFITAVTKDGSPIEVKGLTYQGSFTEGDQEIGIYLVADSVQYIYGDVVLLNLQENYLTALDITHLPSLESLTATINEQLTELDLSHSPQLKELYLASTGISSLLFPEGSQLEQLSVPSTAITSLDLTPCTVLKGLNINATSISELDLTHCPQITYISMTRVPVTALDLSQCTLLERLYLDDCKLSTLDLSHNAQLQHLYCGNNALTQLIMPVSQALDNLFCYGNKLSSAAMHAIVEALPDRSGKEQGRFVVVNNKAATEANECTKEQVDASKQKNWAVYDYNGDSLNMLPYEGITSNTLLTDQKVKVYRDPTTQMLYVTGLEPLEEVSLYLATGELLVRTLSDVEGSSTISLATIQSTPLIMATAHHTIRVM</sequence>
<dbReference type="SUPFAM" id="SSF52058">
    <property type="entry name" value="L domain-like"/>
    <property type="match status" value="3"/>
</dbReference>
<protein>
    <recommendedName>
        <fullName evidence="5">Leucine-rich repeat-containing protein</fullName>
    </recommendedName>
</protein>
<dbReference type="Gene3D" id="3.80.10.10">
    <property type="entry name" value="Ribonuclease Inhibitor"/>
    <property type="match status" value="3"/>
</dbReference>
<accession>F4KP47</accession>
<evidence type="ECO:0000313" key="4">
    <source>
        <dbReference type="Proteomes" id="UP000006545"/>
    </source>
</evidence>
<name>F4KP47_PORAD</name>
<dbReference type="PANTHER" id="PTHR47566:SF1">
    <property type="entry name" value="PROTEIN NUD1"/>
    <property type="match status" value="1"/>
</dbReference>
<dbReference type="GO" id="GO:0035591">
    <property type="term" value="F:signaling adaptor activity"/>
    <property type="evidence" value="ECO:0007669"/>
    <property type="project" value="TreeGrafter"/>
</dbReference>
<keyword evidence="1" id="KW-0433">Leucine-rich repeat</keyword>
<dbReference type="HOGENOM" id="CLU_333405_0_0_10"/>
<dbReference type="InterPro" id="IPR032675">
    <property type="entry name" value="LRR_dom_sf"/>
</dbReference>
<evidence type="ECO:0000313" key="3">
    <source>
        <dbReference type="EMBL" id="AEE13576.1"/>
    </source>
</evidence>
<evidence type="ECO:0000256" key="1">
    <source>
        <dbReference type="ARBA" id="ARBA00022614"/>
    </source>
</evidence>
<dbReference type="KEGG" id="pah:Poras_1645"/>
<gene>
    <name evidence="3" type="ordered locus">Poras_1645</name>
</gene>
<dbReference type="eggNOG" id="COG4886">
    <property type="taxonomic scope" value="Bacteria"/>
</dbReference>